<feature type="signal peptide" evidence="3">
    <location>
        <begin position="1"/>
        <end position="17"/>
    </location>
</feature>
<accession>A0A5N7BYC9</accession>
<name>A0A5N7BYC9_PETAA</name>
<feature type="chain" id="PRO_5025057617" evidence="3">
    <location>
        <begin position="18"/>
        <end position="1335"/>
    </location>
</feature>
<feature type="transmembrane region" description="Helical" evidence="2">
    <location>
        <begin position="1219"/>
        <end position="1241"/>
    </location>
</feature>
<sequence length="1335" mass="147096">MLALALCAATTALLVRSQTNYGLGPDDGSSKILFGWRFSPTLVAVIYVQLTSMLVDDVKRLEPFARLARTKGSEASSSILQKPGAWWNALHDGLSREKNGGDSRGWVLFCATLVNVLGFLLISPLSSALLVSDDVTVPRQIGFLRLTPQTDAPLSLNQGRAAHFRTISHFAQNVTTSPWVTDRWTMLPFWPADWESAPLGSLPSASQTWKVETTVFKNELSCSKMKLDDLSAETVTLGNPDNHTNVTAISATWSSGDCKMGFRITMYGDIVLIAGGASWSNSSEINIGRPFLNETQTDGCKDHDYLLLSEPWEGNGTMNVHLCTTTYSMANVTASVDLSGIEPNISFNESEYTQNRQQVPDSLMNAKTMRDLTLDPEWSSYMLTLGFEKPPSLHGPSTLLWVLYDNNLTAMVEDENVAIRAGEIQQRFFGEMLQSSLIEQGASQYFPIQGHVKTVERRVTATAGPAITLIILLFISSCLLLVAWRCSRLQHRPLNLKTDPSSSAGVTSLVVDSPRTRFSFKDLSQASDKELQGLLKGKRYYTDSKALHEMDSDQAEVANPTTGKSSPESATKTNWVPRVLCLPTLLALLLCLVVVLVGVVVLYHFAQQSKLYKKAFVYQASISIFNKQVSTVGPFSMVPTLIAVGIGLWWSAIDNNFCRLQPFLAMAKRYRPLSESVYLSYQSSYWMWATIKAILNRHWMLVLVTLGTAVSPIFTTSMSALFQHETGVITETQTLERSLEVRQIPHIFTAVEYTVRDASNFVASVIGQLHGNLTSHWIYTAANQLTLNGSEPAWSKDGWSFVPVDLRNVSFSLPGGTESNHQGGFSQNSRINVSFSTPAIRGRIECSPYEGLSNLSSWLTVTDVSNSSLWTLNPSTGNIKTAYQLGVGFKYNSGLPSMMFPLEPSRNFTNCERCTSIFANPSSVTCCGNGTSLEADPMAAIGYWSPNSNPASWNPRTWQRNITTKWIHGHARVAVEHDGSSSSPHLLFTDIPSIAAMNCMPLVETASAEVTVDPTTGEVRAFSITDEPQTADNAFSDSFLAHRTSNRVQATVTYNATISYGMLFMTQMLTAVNVRSLYGPGRVLGWTIEDRGDNTFNIRDEANGLNLDFMSYSMYSMANKDPSALIDPTVFTRYASKTFSTFFQHFASSNISMERGSLAYQPINASLPSDLPPAVTDVTLMEDAPLADQQDVIHPISHTNRTVVVRVSKQIELLQTNAVAIWLSVSILAWLIIATVTVTIFHRQYLRRLVRNVECLGDVLVLTAGSESLVHVIQKIQAGRIAESEKSRLFARLGWFQDGDGKARWGVEMAEGDMTRPGVQWLDHGGKNIGGTDSV</sequence>
<evidence type="ECO:0000313" key="4">
    <source>
        <dbReference type="EMBL" id="KAE8386497.1"/>
    </source>
</evidence>
<evidence type="ECO:0000256" key="2">
    <source>
        <dbReference type="SAM" id="Phobius"/>
    </source>
</evidence>
<evidence type="ECO:0000256" key="1">
    <source>
        <dbReference type="SAM" id="MobiDB-lite"/>
    </source>
</evidence>
<feature type="transmembrane region" description="Helical" evidence="2">
    <location>
        <begin position="699"/>
        <end position="722"/>
    </location>
</feature>
<feature type="transmembrane region" description="Helical" evidence="2">
    <location>
        <begin position="579"/>
        <end position="606"/>
    </location>
</feature>
<evidence type="ECO:0000256" key="3">
    <source>
        <dbReference type="SAM" id="SignalP"/>
    </source>
</evidence>
<dbReference type="PANTHER" id="PTHR37544:SF3">
    <property type="entry name" value="SPRAY"/>
    <property type="match status" value="1"/>
</dbReference>
<organism evidence="4">
    <name type="scientific">Petromyces alliaceus</name>
    <name type="common">Aspergillus alliaceus</name>
    <dbReference type="NCBI Taxonomy" id="209559"/>
    <lineage>
        <taxon>Eukaryota</taxon>
        <taxon>Fungi</taxon>
        <taxon>Dikarya</taxon>
        <taxon>Ascomycota</taxon>
        <taxon>Pezizomycotina</taxon>
        <taxon>Eurotiomycetes</taxon>
        <taxon>Eurotiomycetidae</taxon>
        <taxon>Eurotiales</taxon>
        <taxon>Aspergillaceae</taxon>
        <taxon>Aspergillus</taxon>
        <taxon>Aspergillus subgen. Circumdati</taxon>
    </lineage>
</organism>
<feature type="transmembrane region" description="Helical" evidence="2">
    <location>
        <begin position="635"/>
        <end position="653"/>
    </location>
</feature>
<keyword evidence="3" id="KW-0732">Signal</keyword>
<feature type="transmembrane region" description="Helical" evidence="2">
    <location>
        <begin position="463"/>
        <end position="484"/>
    </location>
</feature>
<dbReference type="EMBL" id="ML735310">
    <property type="protein sequence ID" value="KAE8386497.1"/>
    <property type="molecule type" value="Genomic_DNA"/>
</dbReference>
<dbReference type="Proteomes" id="UP000326877">
    <property type="component" value="Unassembled WGS sequence"/>
</dbReference>
<keyword evidence="2" id="KW-0812">Transmembrane</keyword>
<protein>
    <submittedName>
        <fullName evidence="4">Uncharacterized protein</fullName>
    </submittedName>
</protein>
<keyword evidence="2" id="KW-0472">Membrane</keyword>
<dbReference type="InterPro" id="IPR021840">
    <property type="entry name" value="DUF3433"/>
</dbReference>
<dbReference type="Pfam" id="PF11915">
    <property type="entry name" value="DUF3433"/>
    <property type="match status" value="2"/>
</dbReference>
<reference evidence="4" key="1">
    <citation type="submission" date="2019-04" db="EMBL/GenBank/DDBJ databases">
        <title>Friends and foes A comparative genomics studyof 23 Aspergillus species from section Flavi.</title>
        <authorList>
            <consortium name="DOE Joint Genome Institute"/>
            <person name="Kjaerbolling I."/>
            <person name="Vesth T."/>
            <person name="Frisvad J.C."/>
            <person name="Nybo J.L."/>
            <person name="Theobald S."/>
            <person name="Kildgaard S."/>
            <person name="Isbrandt T."/>
            <person name="Kuo A."/>
            <person name="Sato A."/>
            <person name="Lyhne E.K."/>
            <person name="Kogle M.E."/>
            <person name="Wiebenga A."/>
            <person name="Kun R.S."/>
            <person name="Lubbers R.J."/>
            <person name="Makela M.R."/>
            <person name="Barry K."/>
            <person name="Chovatia M."/>
            <person name="Clum A."/>
            <person name="Daum C."/>
            <person name="Haridas S."/>
            <person name="He G."/>
            <person name="LaButti K."/>
            <person name="Lipzen A."/>
            <person name="Mondo S."/>
            <person name="Riley R."/>
            <person name="Salamov A."/>
            <person name="Simmons B.A."/>
            <person name="Magnuson J.K."/>
            <person name="Henrissat B."/>
            <person name="Mortensen U.H."/>
            <person name="Larsen T.O."/>
            <person name="Devries R.P."/>
            <person name="Grigoriev I.V."/>
            <person name="Machida M."/>
            <person name="Baker S.E."/>
            <person name="Andersen M.R."/>
        </authorList>
    </citation>
    <scope>NUCLEOTIDE SEQUENCE [LARGE SCALE GENOMIC DNA]</scope>
    <source>
        <strain evidence="4">IBT 14317</strain>
    </source>
</reference>
<proteinExistence type="predicted"/>
<dbReference type="OrthoDB" id="3248909at2759"/>
<gene>
    <name evidence="4" type="ORF">BDV23DRAFT_187207</name>
</gene>
<dbReference type="PANTHER" id="PTHR37544">
    <property type="entry name" value="SPRAY-RELATED"/>
    <property type="match status" value="1"/>
</dbReference>
<feature type="compositionally biased region" description="Polar residues" evidence="1">
    <location>
        <begin position="559"/>
        <end position="571"/>
    </location>
</feature>
<feature type="region of interest" description="Disordered" evidence="1">
    <location>
        <begin position="552"/>
        <end position="571"/>
    </location>
</feature>
<keyword evidence="2" id="KW-1133">Transmembrane helix</keyword>